<keyword evidence="1" id="KW-0812">Transmembrane</keyword>
<gene>
    <name evidence="2" type="ORF">MNBD_BACTEROID01-2841</name>
</gene>
<protein>
    <submittedName>
        <fullName evidence="2">Uncharacterized protein</fullName>
    </submittedName>
</protein>
<dbReference type="AlphaFoldDB" id="A0A3B0TUM0"/>
<accession>A0A3B0TUM0</accession>
<proteinExistence type="predicted"/>
<name>A0A3B0TUM0_9ZZZZ</name>
<evidence type="ECO:0000313" key="2">
    <source>
        <dbReference type="EMBL" id="VAW22351.1"/>
    </source>
</evidence>
<reference evidence="2" key="1">
    <citation type="submission" date="2018-06" db="EMBL/GenBank/DDBJ databases">
        <authorList>
            <person name="Zhirakovskaya E."/>
        </authorList>
    </citation>
    <scope>NUCLEOTIDE SEQUENCE</scope>
</reference>
<keyword evidence="1" id="KW-1133">Transmembrane helix</keyword>
<sequence>MDDLKKIAPKLSSVKKGNPYRVPDNYFEDFYARLEPKLHSGGTDKKKRQTTLIRLLKPALGLAASITLIFLIVYWPLSRFDMPSVVQNNFGPVTNEKNEQYSILIDELDESSLFALLGNNLEDGNYSDDELIGYLSTSFDEYELFLESDKKMKNEK</sequence>
<dbReference type="EMBL" id="UOEP01000170">
    <property type="protein sequence ID" value="VAW22351.1"/>
    <property type="molecule type" value="Genomic_DNA"/>
</dbReference>
<keyword evidence="1" id="KW-0472">Membrane</keyword>
<organism evidence="2">
    <name type="scientific">hydrothermal vent metagenome</name>
    <dbReference type="NCBI Taxonomy" id="652676"/>
    <lineage>
        <taxon>unclassified sequences</taxon>
        <taxon>metagenomes</taxon>
        <taxon>ecological metagenomes</taxon>
    </lineage>
</organism>
<evidence type="ECO:0000256" key="1">
    <source>
        <dbReference type="SAM" id="Phobius"/>
    </source>
</evidence>
<feature type="transmembrane region" description="Helical" evidence="1">
    <location>
        <begin position="55"/>
        <end position="77"/>
    </location>
</feature>